<proteinExistence type="predicted"/>
<dbReference type="RefSeq" id="WP_212934107.1">
    <property type="nucleotide sequence ID" value="NZ_BORC01000005.1"/>
</dbReference>
<comment type="caution">
    <text evidence="1">The sequence shown here is derived from an EMBL/GenBank/DDBJ whole genome shotgun (WGS) entry which is preliminary data.</text>
</comment>
<protein>
    <submittedName>
        <fullName evidence="1">Uncharacterized protein</fullName>
    </submittedName>
</protein>
<dbReference type="AlphaFoldDB" id="A0A919WKB0"/>
<dbReference type="EMBL" id="BORC01000005">
    <property type="protein sequence ID" value="GIN63286.1"/>
    <property type="molecule type" value="Genomic_DNA"/>
</dbReference>
<reference evidence="1" key="1">
    <citation type="submission" date="2021-03" db="EMBL/GenBank/DDBJ databases">
        <title>Antimicrobial resistance genes in bacteria isolated from Japanese honey, and their potential for conferring macrolide and lincosamide resistance in the American foulbrood pathogen Paenibacillus larvae.</title>
        <authorList>
            <person name="Okamoto M."/>
            <person name="Kumagai M."/>
            <person name="Kanamori H."/>
            <person name="Takamatsu D."/>
        </authorList>
    </citation>
    <scope>NUCLEOTIDE SEQUENCE</scope>
    <source>
        <strain evidence="1">J27TS8</strain>
    </source>
</reference>
<name>A0A919WKB0_9BACI</name>
<organism evidence="1 2">
    <name type="scientific">Robertmurraya siralis</name>
    <dbReference type="NCBI Taxonomy" id="77777"/>
    <lineage>
        <taxon>Bacteria</taxon>
        <taxon>Bacillati</taxon>
        <taxon>Bacillota</taxon>
        <taxon>Bacilli</taxon>
        <taxon>Bacillales</taxon>
        <taxon>Bacillaceae</taxon>
        <taxon>Robertmurraya</taxon>
    </lineage>
</organism>
<accession>A0A919WKB0</accession>
<sequence length="105" mass="12068">MSRAFYDYGETSFSNYIWVKGKGTFYNPKLISFEKITDQSIIVECYDYNNNYQGKVVTATGFNWRSAELSWLPRGKSYRLKLVNGGSGTVRIKQGSVHYEDLKIA</sequence>
<evidence type="ECO:0000313" key="2">
    <source>
        <dbReference type="Proteomes" id="UP000682111"/>
    </source>
</evidence>
<evidence type="ECO:0000313" key="1">
    <source>
        <dbReference type="EMBL" id="GIN63286.1"/>
    </source>
</evidence>
<keyword evidence="2" id="KW-1185">Reference proteome</keyword>
<dbReference type="Proteomes" id="UP000682111">
    <property type="component" value="Unassembled WGS sequence"/>
</dbReference>
<gene>
    <name evidence="1" type="ORF">J27TS8_32790</name>
</gene>